<keyword evidence="2" id="KW-1133">Transmembrane helix</keyword>
<protein>
    <submittedName>
        <fullName evidence="3">DUF2339 domain-containing protein</fullName>
    </submittedName>
</protein>
<dbReference type="AlphaFoldDB" id="A0AAU4JWT4"/>
<feature type="transmembrane region" description="Helical" evidence="2">
    <location>
        <begin position="249"/>
        <end position="282"/>
    </location>
</feature>
<feature type="transmembrane region" description="Helical" evidence="2">
    <location>
        <begin position="581"/>
        <end position="600"/>
    </location>
</feature>
<feature type="transmembrane region" description="Helical" evidence="2">
    <location>
        <begin position="357"/>
        <end position="376"/>
    </location>
</feature>
<accession>A0AAU4JWT4</accession>
<feature type="transmembrane region" description="Helical" evidence="2">
    <location>
        <begin position="135"/>
        <end position="157"/>
    </location>
</feature>
<dbReference type="EMBL" id="CP108021">
    <property type="protein sequence ID" value="WUM18272.1"/>
    <property type="molecule type" value="Genomic_DNA"/>
</dbReference>
<evidence type="ECO:0000313" key="4">
    <source>
        <dbReference type="Proteomes" id="UP001432128"/>
    </source>
</evidence>
<evidence type="ECO:0000256" key="2">
    <source>
        <dbReference type="SAM" id="Phobius"/>
    </source>
</evidence>
<keyword evidence="2" id="KW-0812">Transmembrane</keyword>
<feature type="compositionally biased region" description="Pro residues" evidence="1">
    <location>
        <begin position="50"/>
        <end position="104"/>
    </location>
</feature>
<feature type="transmembrane region" description="Helical" evidence="2">
    <location>
        <begin position="221"/>
        <end position="242"/>
    </location>
</feature>
<keyword evidence="2" id="KW-0472">Membrane</keyword>
<feature type="region of interest" description="Disordered" evidence="1">
    <location>
        <begin position="30"/>
        <end position="123"/>
    </location>
</feature>
<feature type="transmembrane region" description="Helical" evidence="2">
    <location>
        <begin position="548"/>
        <end position="569"/>
    </location>
</feature>
<feature type="transmembrane region" description="Helical" evidence="2">
    <location>
        <begin position="451"/>
        <end position="471"/>
    </location>
</feature>
<evidence type="ECO:0000313" key="3">
    <source>
        <dbReference type="EMBL" id="WUM18272.1"/>
    </source>
</evidence>
<feature type="transmembrane region" description="Helical" evidence="2">
    <location>
        <begin position="383"/>
        <end position="401"/>
    </location>
</feature>
<keyword evidence="4" id="KW-1185">Reference proteome</keyword>
<dbReference type="PANTHER" id="PTHR38434:SF1">
    <property type="entry name" value="BLL2549 PROTEIN"/>
    <property type="match status" value="1"/>
</dbReference>
<dbReference type="PANTHER" id="PTHR38434">
    <property type="entry name" value="BLL2549 PROTEIN"/>
    <property type="match status" value="1"/>
</dbReference>
<proteinExistence type="predicted"/>
<dbReference type="InterPro" id="IPR019286">
    <property type="entry name" value="DUF2339_TM"/>
</dbReference>
<evidence type="ECO:0000256" key="1">
    <source>
        <dbReference type="SAM" id="MobiDB-lite"/>
    </source>
</evidence>
<feature type="transmembrane region" description="Helical" evidence="2">
    <location>
        <begin position="198"/>
        <end position="215"/>
    </location>
</feature>
<reference evidence="3 4" key="1">
    <citation type="submission" date="2022-10" db="EMBL/GenBank/DDBJ databases">
        <title>The complete genomes of actinobacterial strains from the NBC collection.</title>
        <authorList>
            <person name="Joergensen T.S."/>
            <person name="Alvarez Arevalo M."/>
            <person name="Sterndorff E.B."/>
            <person name="Faurdal D."/>
            <person name="Vuksanovic O."/>
            <person name="Mourched A.-S."/>
            <person name="Charusanti P."/>
            <person name="Shaw S."/>
            <person name="Blin K."/>
            <person name="Weber T."/>
        </authorList>
    </citation>
    <scope>NUCLEOTIDE SEQUENCE [LARGE SCALE GENOMIC DNA]</scope>
    <source>
        <strain evidence="3 4">NBC_00319</strain>
    </source>
</reference>
<feature type="transmembrane region" description="Helical" evidence="2">
    <location>
        <begin position="413"/>
        <end position="439"/>
    </location>
</feature>
<dbReference type="Pfam" id="PF10101">
    <property type="entry name" value="DUF2339"/>
    <property type="match status" value="1"/>
</dbReference>
<gene>
    <name evidence="3" type="ORF">OG579_10915</name>
</gene>
<feature type="transmembrane region" description="Helical" evidence="2">
    <location>
        <begin position="332"/>
        <end position="351"/>
    </location>
</feature>
<dbReference type="KEGG" id="whr:OG579_10915"/>
<feature type="compositionally biased region" description="Polar residues" evidence="1">
    <location>
        <begin position="30"/>
        <end position="45"/>
    </location>
</feature>
<dbReference type="RefSeq" id="WP_328855953.1">
    <property type="nucleotide sequence ID" value="NZ_CP108021.1"/>
</dbReference>
<feature type="transmembrane region" description="Helical" evidence="2">
    <location>
        <begin position="612"/>
        <end position="630"/>
    </location>
</feature>
<organism evidence="3 4">
    <name type="scientific">Williamsia herbipolensis</name>
    <dbReference type="NCBI Taxonomy" id="1603258"/>
    <lineage>
        <taxon>Bacteria</taxon>
        <taxon>Bacillati</taxon>
        <taxon>Actinomycetota</taxon>
        <taxon>Actinomycetes</taxon>
        <taxon>Mycobacteriales</taxon>
        <taxon>Nocardiaceae</taxon>
        <taxon>Williamsia</taxon>
    </lineage>
</organism>
<feature type="transmembrane region" description="Helical" evidence="2">
    <location>
        <begin position="302"/>
        <end position="320"/>
    </location>
</feature>
<feature type="transmembrane region" description="Helical" evidence="2">
    <location>
        <begin position="517"/>
        <end position="542"/>
    </location>
</feature>
<dbReference type="Proteomes" id="UP001432128">
    <property type="component" value="Chromosome"/>
</dbReference>
<feature type="transmembrane region" description="Helical" evidence="2">
    <location>
        <begin position="169"/>
        <end position="186"/>
    </location>
</feature>
<name>A0AAU4JWT4_9NOCA</name>
<sequence length="636" mass="63455">MTDNEARPPRPDWTVLSRVSSDFASLSRQMAQMSTDLTDLRTTMTAVRPEPAPTPPSPEPAPPRPAPPTPPAPPQAAWQPPPVAYPPVLHPPRLAPPFVPPRGTAPPQWAGQPSPPPPPRPSLLRRAASATDGRLVGTILAVAGVGVTLVGVVLLLVLAAQAGILRPEVRVGAGGLLAAALVAIGARDRRRGSRVGPIALVATGIGTAYLDIVATTRIYHWLPAAAGLVLAGVVALGGLSLARRWGSEHLALLVVVPLIGAAPFVAGGIGLPLIGFMLVLAAITLPFGVGTDAAVPWANLQYARVAAAALWLVPTIVTMAQNRSEASALDQWALAVACLVAAAIALGGGLLTRGDTAHAVVAALGAVPVLVCGTAVDRPLAAGATAVMAVVLTAAVTLGRSHLTEPLRITGGVLAAVAALIAVPTAFGGPVAVPVLIGLAVMVTVVGRDDALGRGIGLTLTGVGALGYLSTTRLESLVDPTVTDTATATSSIVGGLLLAAAAMTTAGVVASRLAEAVWPWILGGVVALYGITATAVTAGVAIGGTGTGFLAGHMAATIVWVCAAGAALVLAGRVPAGPARIAPIAGALTLAAAAVAKLIVFDLATLDGGFRVGAFIAVGLVLLALGARYARTGQES</sequence>
<feature type="transmembrane region" description="Helical" evidence="2">
    <location>
        <begin position="491"/>
        <end position="510"/>
    </location>
</feature>